<dbReference type="Proteomes" id="UP000799771">
    <property type="component" value="Unassembled WGS sequence"/>
</dbReference>
<dbReference type="GeneID" id="54409529"/>
<evidence type="ECO:0000313" key="1">
    <source>
        <dbReference type="EMBL" id="KAF2124771.1"/>
    </source>
</evidence>
<protein>
    <submittedName>
        <fullName evidence="1">Uncharacterized protein</fullName>
    </submittedName>
</protein>
<keyword evidence="2" id="KW-1185">Reference proteome</keyword>
<name>A0A6A6A2G8_9PLEO</name>
<gene>
    <name evidence="1" type="ORF">P153DRAFT_370684</name>
</gene>
<accession>A0A6A6A2G8</accession>
<organism evidence="1 2">
    <name type="scientific">Dothidotthia symphoricarpi CBS 119687</name>
    <dbReference type="NCBI Taxonomy" id="1392245"/>
    <lineage>
        <taxon>Eukaryota</taxon>
        <taxon>Fungi</taxon>
        <taxon>Dikarya</taxon>
        <taxon>Ascomycota</taxon>
        <taxon>Pezizomycotina</taxon>
        <taxon>Dothideomycetes</taxon>
        <taxon>Pleosporomycetidae</taxon>
        <taxon>Pleosporales</taxon>
        <taxon>Dothidotthiaceae</taxon>
        <taxon>Dothidotthia</taxon>
    </lineage>
</organism>
<evidence type="ECO:0000313" key="2">
    <source>
        <dbReference type="Proteomes" id="UP000799771"/>
    </source>
</evidence>
<dbReference type="OrthoDB" id="3694634at2759"/>
<dbReference type="AlphaFoldDB" id="A0A6A6A2G8"/>
<sequence length="242" mass="26433">MSKLLILPVPCSPSLISLGQLLTDPLDPTSTSFHAPTERAGEDCTVQTLYHDTISQDEKGRLIPSGRYSWANDVEVNAEQSSRHSLTDPNTAFGDLRHDTTNHYFFHQAAILNKPLYFVTSLQTLTKPTFKPAAAKQESTAETTSLPIHVRRDSAAHDLQDPSKQEIVIAIGLTKVECRVGAANEPHSLDDLHYSWSYHTVDGSDVQLSIGLGKAVGAAEWRDIVGGYYTYLSNHSEGAAGC</sequence>
<proteinExistence type="predicted"/>
<dbReference type="EMBL" id="ML977518">
    <property type="protein sequence ID" value="KAF2124771.1"/>
    <property type="molecule type" value="Genomic_DNA"/>
</dbReference>
<dbReference type="RefSeq" id="XP_033519164.1">
    <property type="nucleotide sequence ID" value="XM_033669097.1"/>
</dbReference>
<reference evidence="1" key="1">
    <citation type="journal article" date="2020" name="Stud. Mycol.">
        <title>101 Dothideomycetes genomes: a test case for predicting lifestyles and emergence of pathogens.</title>
        <authorList>
            <person name="Haridas S."/>
            <person name="Albert R."/>
            <person name="Binder M."/>
            <person name="Bloem J."/>
            <person name="Labutti K."/>
            <person name="Salamov A."/>
            <person name="Andreopoulos B."/>
            <person name="Baker S."/>
            <person name="Barry K."/>
            <person name="Bills G."/>
            <person name="Bluhm B."/>
            <person name="Cannon C."/>
            <person name="Castanera R."/>
            <person name="Culley D."/>
            <person name="Daum C."/>
            <person name="Ezra D."/>
            <person name="Gonzalez J."/>
            <person name="Henrissat B."/>
            <person name="Kuo A."/>
            <person name="Liang C."/>
            <person name="Lipzen A."/>
            <person name="Lutzoni F."/>
            <person name="Magnuson J."/>
            <person name="Mondo S."/>
            <person name="Nolan M."/>
            <person name="Ohm R."/>
            <person name="Pangilinan J."/>
            <person name="Park H.-J."/>
            <person name="Ramirez L."/>
            <person name="Alfaro M."/>
            <person name="Sun H."/>
            <person name="Tritt A."/>
            <person name="Yoshinaga Y."/>
            <person name="Zwiers L.-H."/>
            <person name="Turgeon B."/>
            <person name="Goodwin S."/>
            <person name="Spatafora J."/>
            <person name="Crous P."/>
            <person name="Grigoriev I."/>
        </authorList>
    </citation>
    <scope>NUCLEOTIDE SEQUENCE</scope>
    <source>
        <strain evidence="1">CBS 119687</strain>
    </source>
</reference>